<dbReference type="CDD" id="cd04301">
    <property type="entry name" value="NAT_SF"/>
    <property type="match status" value="1"/>
</dbReference>
<dbReference type="SUPFAM" id="SSF55729">
    <property type="entry name" value="Acyl-CoA N-acyltransferases (Nat)"/>
    <property type="match status" value="1"/>
</dbReference>
<organism evidence="4 5">
    <name type="scientific">Rhodoplanes tepidamans</name>
    <name type="common">Rhodoplanes cryptolactis</name>
    <dbReference type="NCBI Taxonomy" id="200616"/>
    <lineage>
        <taxon>Bacteria</taxon>
        <taxon>Pseudomonadati</taxon>
        <taxon>Pseudomonadota</taxon>
        <taxon>Alphaproteobacteria</taxon>
        <taxon>Hyphomicrobiales</taxon>
        <taxon>Nitrobacteraceae</taxon>
        <taxon>Rhodoplanes</taxon>
    </lineage>
</organism>
<dbReference type="Gene3D" id="3.40.630.30">
    <property type="match status" value="1"/>
</dbReference>
<dbReference type="PANTHER" id="PTHR43877:SF1">
    <property type="entry name" value="ACETYLTRANSFERASE"/>
    <property type="match status" value="1"/>
</dbReference>
<reference evidence="4" key="1">
    <citation type="journal article" date="2023" name="Microbiol Resour">
        <title>Genome Sequences of Rhodoplanes serenus and Two Thermotolerant Strains, Rhodoplanes tepidamans and 'Rhodoplanes cryptolactis,' Further Refine the Genus.</title>
        <authorList>
            <person name="Rayyan A.A."/>
            <person name="Kyndt J.A."/>
        </authorList>
    </citation>
    <scope>NUCLEOTIDE SEQUENCE</scope>
    <source>
        <strain evidence="4">DSM 9987</strain>
    </source>
</reference>
<keyword evidence="1" id="KW-0808">Transferase</keyword>
<evidence type="ECO:0000259" key="3">
    <source>
        <dbReference type="PROSITE" id="PS51186"/>
    </source>
</evidence>
<name>A0ABT5JB66_RHOTP</name>
<evidence type="ECO:0000313" key="4">
    <source>
        <dbReference type="EMBL" id="MDC7786290.1"/>
    </source>
</evidence>
<dbReference type="PANTHER" id="PTHR43877">
    <property type="entry name" value="AMINOALKYLPHOSPHONATE N-ACETYLTRANSFERASE-RELATED-RELATED"/>
    <property type="match status" value="1"/>
</dbReference>
<dbReference type="EMBL" id="JAQQLI010000014">
    <property type="protein sequence ID" value="MDC7786290.1"/>
    <property type="molecule type" value="Genomic_DNA"/>
</dbReference>
<dbReference type="InterPro" id="IPR000182">
    <property type="entry name" value="GNAT_dom"/>
</dbReference>
<sequence length="190" mass="19465">MITIRPERPADVPAREALLDRAMGPCRFTKGSERLRAGNLPAAGLALVAVASGPDGRERLVGTVRLWPVSAGGRDGLLLGPLAVDPDRQGEGIGAALMRHALAEATRRGHAAVLLVGDAPYYARFGFSAAVTAGLGMPNGPEPRLLARELVPGALAGAAGTVTQRLPAGAARRAVRRPAGVTGLPLPRAA</sequence>
<dbReference type="PROSITE" id="PS51186">
    <property type="entry name" value="GNAT"/>
    <property type="match status" value="1"/>
</dbReference>
<proteinExistence type="predicted"/>
<comment type="caution">
    <text evidence="4">The sequence shown here is derived from an EMBL/GenBank/DDBJ whole genome shotgun (WGS) entry which is preliminary data.</text>
</comment>
<protein>
    <submittedName>
        <fullName evidence="4">N-acetyltransferase</fullName>
    </submittedName>
</protein>
<evidence type="ECO:0000256" key="2">
    <source>
        <dbReference type="ARBA" id="ARBA00023315"/>
    </source>
</evidence>
<reference evidence="4" key="2">
    <citation type="submission" date="2023-02" db="EMBL/GenBank/DDBJ databases">
        <authorList>
            <person name="Rayyan A."/>
            <person name="Meyer T."/>
            <person name="Kyndt J.A."/>
        </authorList>
    </citation>
    <scope>NUCLEOTIDE SEQUENCE</scope>
    <source>
        <strain evidence="4">DSM 9987</strain>
    </source>
</reference>
<dbReference type="Proteomes" id="UP001165652">
    <property type="component" value="Unassembled WGS sequence"/>
</dbReference>
<dbReference type="RefSeq" id="WP_272777131.1">
    <property type="nucleotide sequence ID" value="NZ_JAQQLI010000014.1"/>
</dbReference>
<evidence type="ECO:0000313" key="5">
    <source>
        <dbReference type="Proteomes" id="UP001165652"/>
    </source>
</evidence>
<evidence type="ECO:0000256" key="1">
    <source>
        <dbReference type="ARBA" id="ARBA00022679"/>
    </source>
</evidence>
<feature type="domain" description="N-acetyltransferase" evidence="3">
    <location>
        <begin position="2"/>
        <end position="151"/>
    </location>
</feature>
<keyword evidence="2" id="KW-0012">Acyltransferase</keyword>
<dbReference type="InterPro" id="IPR016181">
    <property type="entry name" value="Acyl_CoA_acyltransferase"/>
</dbReference>
<dbReference type="Pfam" id="PF13508">
    <property type="entry name" value="Acetyltransf_7"/>
    <property type="match status" value="1"/>
</dbReference>
<keyword evidence="5" id="KW-1185">Reference proteome</keyword>
<dbReference type="InterPro" id="IPR050832">
    <property type="entry name" value="Bact_Acetyltransf"/>
</dbReference>
<accession>A0ABT5JB66</accession>
<gene>
    <name evidence="4" type="ORF">PQJ73_11415</name>
</gene>